<dbReference type="EMBL" id="AMQK01000003">
    <property type="protein sequence ID" value="EKS46054.1"/>
    <property type="molecule type" value="Genomic_DNA"/>
</dbReference>
<sequence>MGFVHRIIRCPLTMVFVCLLSVAGCGKKNINPTNGMGFFANNAEYSYGNATPGSEQDFAITVGDRVFFSLDSSVIEADAQRILVRQAEWLLLYPHHTIMIEGHADDRGTREYNLALGQRRAIAVRDYLVSLGVSPQRMKTMSYGKERPVAVCDDISCWNQNRRVVISITSGRGA</sequence>
<evidence type="ECO:0000256" key="2">
    <source>
        <dbReference type="ARBA" id="ARBA00022729"/>
    </source>
</evidence>
<dbReference type="InterPro" id="IPR014169">
    <property type="entry name" value="Pal_lipo_C"/>
</dbReference>
<dbReference type="Proteomes" id="UP000009359">
    <property type="component" value="Unassembled WGS sequence"/>
</dbReference>
<gene>
    <name evidence="8" type="primary">pal</name>
    <name evidence="11" type="ORF">BbINS_00790</name>
</gene>
<reference evidence="11 12" key="1">
    <citation type="journal article" date="2013" name="Genome Announc.">
        <title>Whole Genome Sequencing and Comparative Analysis of Bartonella bacilliformis Strain INS, the Causative Agent of Carrion's Disease.</title>
        <authorList>
            <person name="Tarazona D."/>
            <person name="Padilla C."/>
            <person name="Caceres O."/>
            <person name="Montenegro J.D."/>
            <person name="Bailon H."/>
            <person name="Ventura G."/>
            <person name="Mendoza G."/>
            <person name="Anaya E."/>
            <person name="Guio H."/>
        </authorList>
    </citation>
    <scope>NUCLEOTIDE SEQUENCE [LARGE SCALE GENOMIC DNA]</scope>
    <source>
        <strain evidence="11 12">INS</strain>
    </source>
</reference>
<dbReference type="PANTHER" id="PTHR30329">
    <property type="entry name" value="STATOR ELEMENT OF FLAGELLAR MOTOR COMPLEX"/>
    <property type="match status" value="1"/>
</dbReference>
<proteinExistence type="inferred from homology"/>
<dbReference type="PROSITE" id="PS01068">
    <property type="entry name" value="OMPA_1"/>
    <property type="match status" value="1"/>
</dbReference>
<dbReference type="Gene3D" id="3.30.1330.60">
    <property type="entry name" value="OmpA-like domain"/>
    <property type="match status" value="1"/>
</dbReference>
<dbReference type="CDD" id="cd07185">
    <property type="entry name" value="OmpA_C-like"/>
    <property type="match status" value="1"/>
</dbReference>
<dbReference type="RefSeq" id="WP_005765972.1">
    <property type="nucleotide sequence ID" value="NZ_AMQK01000003.1"/>
</dbReference>
<dbReference type="SUPFAM" id="SSF103088">
    <property type="entry name" value="OmpA-like"/>
    <property type="match status" value="1"/>
</dbReference>
<dbReference type="InterPro" id="IPR039001">
    <property type="entry name" value="Pal"/>
</dbReference>
<comment type="subunit">
    <text evidence="8">The Tol-Pal system is composed of five core proteins: the inner membrane proteins TolA, TolQ and TolR, the periplasmic protein TolB and the outer membrane protein Pal. They form a network linking the inner and outer membranes and the peptidoglycan layer.</text>
</comment>
<keyword evidence="5 8" id="KW-0998">Cell outer membrane</keyword>
<feature type="chain" id="PRO_5045319173" description="Peptidoglycan-associated lipoprotein" evidence="9">
    <location>
        <begin position="24"/>
        <end position="174"/>
    </location>
</feature>
<dbReference type="InterPro" id="IPR036737">
    <property type="entry name" value="OmpA-like_sf"/>
</dbReference>
<evidence type="ECO:0000259" key="10">
    <source>
        <dbReference type="PROSITE" id="PS51123"/>
    </source>
</evidence>
<dbReference type="PROSITE" id="PS51257">
    <property type="entry name" value="PROKAR_LIPOPROTEIN"/>
    <property type="match status" value="1"/>
</dbReference>
<evidence type="ECO:0000256" key="5">
    <source>
        <dbReference type="ARBA" id="ARBA00023237"/>
    </source>
</evidence>
<comment type="function">
    <text evidence="8">Part of the Tol-Pal system, which plays a role in outer membrane invagination during cell division and is important for maintaining outer membrane integrity.</text>
</comment>
<dbReference type="PROSITE" id="PS51123">
    <property type="entry name" value="OMPA_2"/>
    <property type="match status" value="1"/>
</dbReference>
<protein>
    <recommendedName>
        <fullName evidence="8">Peptidoglycan-associated lipoprotein</fullName>
        <shortName evidence="8">PAL</shortName>
    </recommendedName>
</protein>
<name>A0ABP2SPI6_BARBA</name>
<keyword evidence="2 8" id="KW-0732">Signal</keyword>
<keyword evidence="6 8" id="KW-0449">Lipoprotein</keyword>
<dbReference type="GeneID" id="4684183"/>
<comment type="caution">
    <text evidence="11">The sequence shown here is derived from an EMBL/GenBank/DDBJ whole genome shotgun (WGS) entry which is preliminary data.</text>
</comment>
<dbReference type="InterPro" id="IPR006665">
    <property type="entry name" value="OmpA-like"/>
</dbReference>
<dbReference type="HAMAP" id="MF_02204">
    <property type="entry name" value="Pal"/>
    <property type="match status" value="1"/>
</dbReference>
<accession>A0ABP2SPI6</accession>
<keyword evidence="12" id="KW-1185">Reference proteome</keyword>
<comment type="subcellular location">
    <subcellularLocation>
        <location evidence="8">Cell outer membrane</location>
        <topology evidence="8">Lipid-anchor</topology>
    </subcellularLocation>
</comment>
<evidence type="ECO:0000256" key="8">
    <source>
        <dbReference type="HAMAP-Rule" id="MF_02204"/>
    </source>
</evidence>
<feature type="domain" description="OmpA-like" evidence="10">
    <location>
        <begin position="55"/>
        <end position="172"/>
    </location>
</feature>
<evidence type="ECO:0000256" key="1">
    <source>
        <dbReference type="ARBA" id="ARBA00022618"/>
    </source>
</evidence>
<evidence type="ECO:0000256" key="3">
    <source>
        <dbReference type="ARBA" id="ARBA00023136"/>
    </source>
</evidence>
<evidence type="ECO:0000256" key="4">
    <source>
        <dbReference type="ARBA" id="ARBA00023139"/>
    </source>
</evidence>
<keyword evidence="1 8" id="KW-0132">Cell division</keyword>
<comment type="similarity">
    <text evidence="8">Belongs to the Pal lipoprotein family.</text>
</comment>
<evidence type="ECO:0000256" key="6">
    <source>
        <dbReference type="ARBA" id="ARBA00023288"/>
    </source>
</evidence>
<dbReference type="InterPro" id="IPR006664">
    <property type="entry name" value="OMP_bac"/>
</dbReference>
<dbReference type="InterPro" id="IPR050330">
    <property type="entry name" value="Bact_OuterMem_StrucFunc"/>
</dbReference>
<keyword evidence="4 8" id="KW-0564">Palmitate</keyword>
<organism evidence="11 12">
    <name type="scientific">Bartonella bacilliformis INS</name>
    <dbReference type="NCBI Taxonomy" id="1206782"/>
    <lineage>
        <taxon>Bacteria</taxon>
        <taxon>Pseudomonadati</taxon>
        <taxon>Pseudomonadota</taxon>
        <taxon>Alphaproteobacteria</taxon>
        <taxon>Hyphomicrobiales</taxon>
        <taxon>Bartonellaceae</taxon>
        <taxon>Bartonella</taxon>
    </lineage>
</organism>
<dbReference type="InterPro" id="IPR006690">
    <property type="entry name" value="OMPA-like_CS"/>
</dbReference>
<evidence type="ECO:0000313" key="12">
    <source>
        <dbReference type="Proteomes" id="UP000009359"/>
    </source>
</evidence>
<dbReference type="PRINTS" id="PR01021">
    <property type="entry name" value="OMPADOMAIN"/>
</dbReference>
<dbReference type="PRINTS" id="PR01023">
    <property type="entry name" value="NAFLGMOTY"/>
</dbReference>
<dbReference type="Pfam" id="PF00691">
    <property type="entry name" value="OmpA"/>
    <property type="match status" value="1"/>
</dbReference>
<evidence type="ECO:0000256" key="7">
    <source>
        <dbReference type="ARBA" id="ARBA00023306"/>
    </source>
</evidence>
<dbReference type="PANTHER" id="PTHR30329:SF21">
    <property type="entry name" value="LIPOPROTEIN YIAD-RELATED"/>
    <property type="match status" value="1"/>
</dbReference>
<evidence type="ECO:0000313" key="11">
    <source>
        <dbReference type="EMBL" id="EKS46054.1"/>
    </source>
</evidence>
<evidence type="ECO:0000256" key="9">
    <source>
        <dbReference type="SAM" id="SignalP"/>
    </source>
</evidence>
<feature type="signal peptide" evidence="9">
    <location>
        <begin position="1"/>
        <end position="23"/>
    </location>
</feature>
<dbReference type="NCBIfam" id="TIGR02802">
    <property type="entry name" value="Pal_lipo"/>
    <property type="match status" value="1"/>
</dbReference>
<keyword evidence="3 8" id="KW-0472">Membrane</keyword>
<keyword evidence="7 8" id="KW-0131">Cell cycle</keyword>